<dbReference type="EMBL" id="HACA01004015">
    <property type="protein sequence ID" value="CDW21376.1"/>
    <property type="molecule type" value="Transcribed_RNA"/>
</dbReference>
<dbReference type="InterPro" id="IPR027417">
    <property type="entry name" value="P-loop_NTPase"/>
</dbReference>
<feature type="non-terminal residue" evidence="1">
    <location>
        <position position="1"/>
    </location>
</feature>
<name>A0A0K2T7F8_LEPSM</name>
<protein>
    <submittedName>
        <fullName evidence="1">Uncharacterized protein</fullName>
    </submittedName>
</protein>
<reference evidence="1" key="1">
    <citation type="submission" date="2014-05" db="EMBL/GenBank/DDBJ databases">
        <authorList>
            <person name="Chronopoulou M."/>
        </authorList>
    </citation>
    <scope>NUCLEOTIDE SEQUENCE</scope>
    <source>
        <tissue evidence="1">Whole organism</tissue>
    </source>
</reference>
<sequence length="190" mass="22695">LARAKLTEIFGNFYSLSYLNPNSIETFIKLFHKKNQYFGVYIDSIESFNMEEDALLTLLQMHHVYVIATCYNSKNLSGVIMKTFDLRTTVQDPSYRDRKDIITRILFPHDNLVTKKEINKLTHITKDFKYNHFFVKELSFSTISSMSSKYNNRYFLSYIDFRQIFEAIKYTYGKKKERRLINLTYCVNFI</sequence>
<evidence type="ECO:0000313" key="1">
    <source>
        <dbReference type="EMBL" id="CDW21376.1"/>
    </source>
</evidence>
<dbReference type="AlphaFoldDB" id="A0A0K2T7F8"/>
<organism evidence="1">
    <name type="scientific">Lepeophtheirus salmonis</name>
    <name type="common">Salmon louse</name>
    <name type="synonym">Caligus salmonis</name>
    <dbReference type="NCBI Taxonomy" id="72036"/>
    <lineage>
        <taxon>Eukaryota</taxon>
        <taxon>Metazoa</taxon>
        <taxon>Ecdysozoa</taxon>
        <taxon>Arthropoda</taxon>
        <taxon>Crustacea</taxon>
        <taxon>Multicrustacea</taxon>
        <taxon>Hexanauplia</taxon>
        <taxon>Copepoda</taxon>
        <taxon>Siphonostomatoida</taxon>
        <taxon>Caligidae</taxon>
        <taxon>Lepeophtheirus</taxon>
    </lineage>
</organism>
<dbReference type="SUPFAM" id="SSF52540">
    <property type="entry name" value="P-loop containing nucleoside triphosphate hydrolases"/>
    <property type="match status" value="1"/>
</dbReference>
<accession>A0A0K2T7F8</accession>
<proteinExistence type="predicted"/>